<dbReference type="PROSITE" id="PS50263">
    <property type="entry name" value="CN_HYDROLASE"/>
    <property type="match status" value="1"/>
</dbReference>
<dbReference type="CDD" id="cd07572">
    <property type="entry name" value="nit"/>
    <property type="match status" value="1"/>
</dbReference>
<dbReference type="PANTHER" id="PTHR23088:SF27">
    <property type="entry name" value="DEAMINATED GLUTATHIONE AMIDASE"/>
    <property type="match status" value="1"/>
</dbReference>
<dbReference type="SUPFAM" id="SSF56317">
    <property type="entry name" value="Carbon-nitrogen hydrolase"/>
    <property type="match status" value="1"/>
</dbReference>
<comment type="caution">
    <text evidence="3">The sequence shown here is derived from an EMBL/GenBank/DDBJ whole genome shotgun (WGS) entry which is preliminary data.</text>
</comment>
<dbReference type="PANTHER" id="PTHR23088">
    <property type="entry name" value="NITRILASE-RELATED"/>
    <property type="match status" value="1"/>
</dbReference>
<evidence type="ECO:0000313" key="4">
    <source>
        <dbReference type="Proteomes" id="UP000823749"/>
    </source>
</evidence>
<dbReference type="InterPro" id="IPR045254">
    <property type="entry name" value="Nit1/2_C-N_Hydrolase"/>
</dbReference>
<dbReference type="GO" id="GO:0016811">
    <property type="term" value="F:hydrolase activity, acting on carbon-nitrogen (but not peptide) bonds, in linear amides"/>
    <property type="evidence" value="ECO:0007669"/>
    <property type="project" value="InterPro"/>
</dbReference>
<dbReference type="EMBL" id="JACTNZ010000003">
    <property type="protein sequence ID" value="KAG5557477.1"/>
    <property type="molecule type" value="Genomic_DNA"/>
</dbReference>
<name>A0AAV6KYB6_9ERIC</name>
<gene>
    <name evidence="3" type="ORF">RHGRI_007649</name>
</gene>
<dbReference type="InterPro" id="IPR003010">
    <property type="entry name" value="C-N_Hydrolase"/>
</dbReference>
<dbReference type="Pfam" id="PF00795">
    <property type="entry name" value="CN_hydrolase"/>
    <property type="match status" value="1"/>
</dbReference>
<organism evidence="3 4">
    <name type="scientific">Rhododendron griersonianum</name>
    <dbReference type="NCBI Taxonomy" id="479676"/>
    <lineage>
        <taxon>Eukaryota</taxon>
        <taxon>Viridiplantae</taxon>
        <taxon>Streptophyta</taxon>
        <taxon>Embryophyta</taxon>
        <taxon>Tracheophyta</taxon>
        <taxon>Spermatophyta</taxon>
        <taxon>Magnoliopsida</taxon>
        <taxon>eudicotyledons</taxon>
        <taxon>Gunneridae</taxon>
        <taxon>Pentapetalae</taxon>
        <taxon>asterids</taxon>
        <taxon>Ericales</taxon>
        <taxon>Ericaceae</taxon>
        <taxon>Ericoideae</taxon>
        <taxon>Rhodoreae</taxon>
        <taxon>Rhododendron</taxon>
    </lineage>
</organism>
<feature type="domain" description="CN hydrolase" evidence="2">
    <location>
        <begin position="52"/>
        <end position="315"/>
    </location>
</feature>
<sequence>MAFCFYSQVPAKQPSSRLLLSSTPNSNSLYPHPRSVQVLAVAPRESTMANSVRVAAAQMTSINDLAANFATCSRLVKEASAAGAKLLCFPENFSYVAAKDGDSLKIAESLDGPIMKGYCSLARESSIWLSLGGFQEKGSDDAHLRNTHVLIDDAGNIRSTYSKMFLFDVDVPGGMVFKESSFTEAGKDIVAVDSPFGRLGVTVCYDLRFPELYQQLRFNHEAQVLLVPAAFTKVTGQAHWEILLRARAIETQCYVIAAAQAGKHNDKRESYGNTLIIDPWGTVVGRLPDHSEYVTLDFSVSDRLSMGITVADIDFSLIDSVRAKMPISKAFFLESKMTNKKVLQYVEGNKLTHGNVLVLIEVVGKDQMRDKSDLWQYLDETEPIVLEVCRFVLNKKVVASDDPDGSSKLV</sequence>
<dbReference type="Gene3D" id="3.60.110.10">
    <property type="entry name" value="Carbon-nitrogen hydrolase"/>
    <property type="match status" value="1"/>
</dbReference>
<keyword evidence="4" id="KW-1185">Reference proteome</keyword>
<reference evidence="3" key="1">
    <citation type="submission" date="2020-08" db="EMBL/GenBank/DDBJ databases">
        <title>Plant Genome Project.</title>
        <authorList>
            <person name="Zhang R.-G."/>
        </authorList>
    </citation>
    <scope>NUCLEOTIDE SEQUENCE</scope>
    <source>
        <strain evidence="3">WSP0</strain>
        <tissue evidence="3">Leaf</tissue>
    </source>
</reference>
<dbReference type="InterPro" id="IPR036526">
    <property type="entry name" value="C-N_Hydrolase_sf"/>
</dbReference>
<dbReference type="Proteomes" id="UP000823749">
    <property type="component" value="Chromosome 3"/>
</dbReference>
<evidence type="ECO:0000259" key="2">
    <source>
        <dbReference type="PROSITE" id="PS50263"/>
    </source>
</evidence>
<protein>
    <recommendedName>
        <fullName evidence="2">CN hydrolase domain-containing protein</fullName>
    </recommendedName>
</protein>
<evidence type="ECO:0000313" key="3">
    <source>
        <dbReference type="EMBL" id="KAG5557477.1"/>
    </source>
</evidence>
<accession>A0AAV6KYB6</accession>
<proteinExistence type="predicted"/>
<dbReference type="AlphaFoldDB" id="A0AAV6KYB6"/>
<evidence type="ECO:0000256" key="1">
    <source>
        <dbReference type="ARBA" id="ARBA00022801"/>
    </source>
</evidence>
<keyword evidence="1" id="KW-0378">Hydrolase</keyword>